<dbReference type="EMBL" id="FQVU01000001">
    <property type="protein sequence ID" value="SHF65567.1"/>
    <property type="molecule type" value="Genomic_DNA"/>
</dbReference>
<name>A0A1M5DF21_9ACTN</name>
<dbReference type="InterPro" id="IPR011990">
    <property type="entry name" value="TPR-like_helical_dom_sf"/>
</dbReference>
<dbReference type="Gene3D" id="3.40.30.10">
    <property type="entry name" value="Glutaredoxin"/>
    <property type="match status" value="1"/>
</dbReference>
<evidence type="ECO:0000256" key="1">
    <source>
        <dbReference type="SAM" id="MobiDB-lite"/>
    </source>
</evidence>
<dbReference type="RefSeq" id="WP_073385593.1">
    <property type="nucleotide sequence ID" value="NZ_FQVU01000001.1"/>
</dbReference>
<dbReference type="GO" id="GO:0006950">
    <property type="term" value="P:response to stress"/>
    <property type="evidence" value="ECO:0007669"/>
    <property type="project" value="UniProtKB-ARBA"/>
</dbReference>
<dbReference type="Pfam" id="PF00085">
    <property type="entry name" value="Thioredoxin"/>
    <property type="match status" value="1"/>
</dbReference>
<organism evidence="3 4">
    <name type="scientific">Jatrophihabitans endophyticus</name>
    <dbReference type="NCBI Taxonomy" id="1206085"/>
    <lineage>
        <taxon>Bacteria</taxon>
        <taxon>Bacillati</taxon>
        <taxon>Actinomycetota</taxon>
        <taxon>Actinomycetes</taxon>
        <taxon>Jatrophihabitantales</taxon>
        <taxon>Jatrophihabitantaceae</taxon>
        <taxon>Jatrophihabitans</taxon>
    </lineage>
</organism>
<dbReference type="SUPFAM" id="SSF52833">
    <property type="entry name" value="Thioredoxin-like"/>
    <property type="match status" value="1"/>
</dbReference>
<dbReference type="AlphaFoldDB" id="A0A1M5DF21"/>
<dbReference type="Proteomes" id="UP000186132">
    <property type="component" value="Unassembled WGS sequence"/>
</dbReference>
<dbReference type="Gene3D" id="1.25.40.10">
    <property type="entry name" value="Tetratricopeptide repeat domain"/>
    <property type="match status" value="1"/>
</dbReference>
<evidence type="ECO:0000313" key="4">
    <source>
        <dbReference type="Proteomes" id="UP000186132"/>
    </source>
</evidence>
<dbReference type="InterPro" id="IPR013766">
    <property type="entry name" value="Thioredoxin_domain"/>
</dbReference>
<sequence>MAGAVDLAALKARNEAAARAAEAPAPTAGQYVVDVTEAGFQTDVLDRSFQVPVLLVLVSSRAPSGDQLAATLETVVTQQAGALVLGKVDVDANMRIAQALQAQAVPAVFAVIGGQVVPGFQGALPEAQVTEFVAAVLQAGREAGLSGSAAAPAADGETDPAQAAPEVPEDPRLTAAEDALEAGDYDLAAERYQAILAQEPANAEAQLALGQVRLLQRLDSIDAEAAARADGAPDDVPAQLAAADLAVAGNDVQGALDRLLRTIGLVSGDDRDVVRTRLLEFFDLLGPDDPRVPAARRQLTRALF</sequence>
<evidence type="ECO:0000259" key="2">
    <source>
        <dbReference type="Pfam" id="PF00085"/>
    </source>
</evidence>
<protein>
    <submittedName>
        <fullName evidence="3">Putative thioredoxin</fullName>
    </submittedName>
</protein>
<dbReference type="CDD" id="cd02956">
    <property type="entry name" value="ybbN"/>
    <property type="match status" value="1"/>
</dbReference>
<accession>A0A1M5DF21</accession>
<gene>
    <name evidence="3" type="ORF">SAMN05443575_0556</name>
</gene>
<feature type="compositionally biased region" description="Low complexity" evidence="1">
    <location>
        <begin position="147"/>
        <end position="161"/>
    </location>
</feature>
<dbReference type="InterPro" id="IPR036249">
    <property type="entry name" value="Thioredoxin-like_sf"/>
</dbReference>
<feature type="domain" description="Thioredoxin" evidence="2">
    <location>
        <begin position="33"/>
        <end position="134"/>
    </location>
</feature>
<dbReference type="STRING" id="1206085.SAMN05443575_0556"/>
<reference evidence="3 4" key="1">
    <citation type="submission" date="2016-11" db="EMBL/GenBank/DDBJ databases">
        <authorList>
            <person name="Jaros S."/>
            <person name="Januszkiewicz K."/>
            <person name="Wedrychowicz H."/>
        </authorList>
    </citation>
    <scope>NUCLEOTIDE SEQUENCE [LARGE SCALE GENOMIC DNA]</scope>
    <source>
        <strain evidence="3 4">DSM 45627</strain>
    </source>
</reference>
<dbReference type="OrthoDB" id="5181746at2"/>
<feature type="region of interest" description="Disordered" evidence="1">
    <location>
        <begin position="147"/>
        <end position="170"/>
    </location>
</feature>
<proteinExistence type="predicted"/>
<dbReference type="Pfam" id="PF14561">
    <property type="entry name" value="TPR_20"/>
    <property type="match status" value="1"/>
</dbReference>
<evidence type="ECO:0000313" key="3">
    <source>
        <dbReference type="EMBL" id="SHF65567.1"/>
    </source>
</evidence>
<keyword evidence="4" id="KW-1185">Reference proteome</keyword>